<name>A0ACC6P424_9BURK</name>
<evidence type="ECO:0000313" key="2">
    <source>
        <dbReference type="Proteomes" id="UP001364695"/>
    </source>
</evidence>
<comment type="caution">
    <text evidence="1">The sequence shown here is derived from an EMBL/GenBank/DDBJ whole genome shotgun (WGS) entry which is preliminary data.</text>
</comment>
<evidence type="ECO:0000313" key="1">
    <source>
        <dbReference type="EMBL" id="MEJ7138938.1"/>
    </source>
</evidence>
<dbReference type="Proteomes" id="UP001364695">
    <property type="component" value="Unassembled WGS sequence"/>
</dbReference>
<protein>
    <submittedName>
        <fullName evidence="1">ATP-dependent chaperone ClpB</fullName>
    </submittedName>
</protein>
<proteinExistence type="predicted"/>
<keyword evidence="2" id="KW-1185">Reference proteome</keyword>
<gene>
    <name evidence="1" type="primary">clpB</name>
    <name evidence="1" type="ORF">RV045_10940</name>
</gene>
<organism evidence="1 2">
    <name type="scientific">Amphibiibacter pelophylacis</name>
    <dbReference type="NCBI Taxonomy" id="1799477"/>
    <lineage>
        <taxon>Bacteria</taxon>
        <taxon>Pseudomonadati</taxon>
        <taxon>Pseudomonadota</taxon>
        <taxon>Betaproteobacteria</taxon>
        <taxon>Burkholderiales</taxon>
        <taxon>Sphaerotilaceae</taxon>
        <taxon>Amphibiibacter</taxon>
    </lineage>
</organism>
<dbReference type="EMBL" id="JAWDIE010000017">
    <property type="protein sequence ID" value="MEJ7138938.1"/>
    <property type="molecule type" value="Genomic_DNA"/>
</dbReference>
<reference evidence="1" key="1">
    <citation type="submission" date="2023-10" db="EMBL/GenBank/DDBJ databases">
        <title>Amphibacter perezi, gen. nov., sp. nov. a novel taxa of the family Comamonadaceae, class Betaproteobacteria isolated from the skin microbiota of Pelophylax perezi from different populations.</title>
        <authorList>
            <person name="Costa S."/>
            <person name="Proenca D.N."/>
            <person name="Lopes I."/>
            <person name="Morais P.V."/>
        </authorList>
    </citation>
    <scope>NUCLEOTIDE SEQUENCE</scope>
    <source>
        <strain evidence="1">SL12-8</strain>
    </source>
</reference>
<sequence>MRVEKLTTAFQQSLAEAQSLAVTAGNPYIEPVHLLQAMLDADSSRALLQRAGVNIPALKTAAQTLMSGLPEVQSDTPVQPGRDLIALLQAAEKEAARRGDSYIASELFLLALSDAKSDLAASARGHGLTRKAMEDAIAAVRGGQAVDSAEGEGQREALKKYTLDLTERARMGKLDPVIGRDEEIRRAIQVLQRRSKNNPVLIGEPGVGKTAIVEGLAQRIVAGEVPESLKDKRVLSLDMAGLLAGAKFRGEFEERLKSVLKEVSADDGRIILFIDELHTMVGAGKAEGAIDAGNMLKPALARGELHCIGATTLDEYRKYVEKDAALERRFQKVMVDEPSVEATIAILRGLQEKYEVHHGVEITDPAIVAAAELSHRYITDRFLPDKAIDLIDEAAAKIKIEIDSKPEVMDRLDRRMIQLKIEREAMKKEHDEASIGRLKRIDDELEELQRELSDLEEIWKAEKATAQGSAQVKEEIDRLRFQIEELTRKGDLNKVAELQYGRLPELEARLKEVQAREAGRQQSGDSGPRLLRTQVGAEEIAEVVSRATGIPVSKLVQGERDKLLQMEARLHERVVGQDEAITAVADAIRRSRAGLSDPNRPYGSFLFLGPTGVGKTELCKALAGFLFDSVDHLIRVDMSEFMEKHSVSRMIGAPPGYVGYDEGGMLTEAVRRKPYSVVLLDEVEKAHPDVFNILLQVLDDGRLTDGQGRTVDFRNTVIVMTSNLGSQHIMRLTEAAQQNSEFIKSPSKEVVREAVWEELKAHFRPEFLNRIDETVIFHPLDQTQIEGIAGIQIGQLAKRLAHLGLTLEMQPQALAHLAKVGFDPVFGARPLKRAIQQQVENPLSRLLLQGQYTPPATVVVALRGEQLVFETRAA</sequence>
<accession>A0ACC6P424</accession>